<dbReference type="CDD" id="cd07826">
    <property type="entry name" value="SRPBCC_CalC_Aha1-like_9"/>
    <property type="match status" value="1"/>
</dbReference>
<dbReference type="InterPro" id="IPR013538">
    <property type="entry name" value="ASHA1/2-like_C"/>
</dbReference>
<dbReference type="Gene3D" id="3.30.530.20">
    <property type="match status" value="1"/>
</dbReference>
<dbReference type="AlphaFoldDB" id="A0A1H2AZS9"/>
<evidence type="ECO:0000259" key="2">
    <source>
        <dbReference type="Pfam" id="PF08327"/>
    </source>
</evidence>
<accession>A0A1H2AZS9</accession>
<dbReference type="RefSeq" id="WP_091722309.1">
    <property type="nucleotide sequence ID" value="NZ_CAUQLD010000004.1"/>
</dbReference>
<reference evidence="4" key="1">
    <citation type="submission" date="2016-10" db="EMBL/GenBank/DDBJ databases">
        <authorList>
            <person name="Varghese N."/>
            <person name="Submissions S."/>
        </authorList>
    </citation>
    <scope>NUCLEOTIDE SEQUENCE [LARGE SCALE GENOMIC DNA]</scope>
    <source>
        <strain evidence="4">IMMIB L-1606</strain>
    </source>
</reference>
<evidence type="ECO:0000313" key="4">
    <source>
        <dbReference type="Proteomes" id="UP000198751"/>
    </source>
</evidence>
<feature type="domain" description="Activator of Hsp90 ATPase homologue 1/2-like C-terminal" evidence="2">
    <location>
        <begin position="26"/>
        <end position="165"/>
    </location>
</feature>
<gene>
    <name evidence="3" type="ORF">SAMN04489743_3310</name>
</gene>
<dbReference type="Pfam" id="PF08327">
    <property type="entry name" value="AHSA1"/>
    <property type="match status" value="1"/>
</dbReference>
<dbReference type="Proteomes" id="UP000198751">
    <property type="component" value="Chromosome I"/>
</dbReference>
<dbReference type="SUPFAM" id="SSF55961">
    <property type="entry name" value="Bet v1-like"/>
    <property type="match status" value="1"/>
</dbReference>
<dbReference type="EMBL" id="LT629779">
    <property type="protein sequence ID" value="SDT51287.1"/>
    <property type="molecule type" value="Genomic_DNA"/>
</dbReference>
<protein>
    <submittedName>
        <fullName evidence="3">Uncharacterized conserved protein YndB, AHSA1/START domain</fullName>
    </submittedName>
</protein>
<evidence type="ECO:0000313" key="3">
    <source>
        <dbReference type="EMBL" id="SDT51287.1"/>
    </source>
</evidence>
<name>A0A1H2AZS9_9MICC</name>
<dbReference type="InterPro" id="IPR023393">
    <property type="entry name" value="START-like_dom_sf"/>
</dbReference>
<sequence length="169" mass="18861">MAQAGSRTMDVTFPSDEEILITRTVDAPPHLVFKAWTTPELVRRWWPGRRGEMTVAEMDFRVGGKWRYAMLAHGEAEVAFHGTYREIEPDRRIVHTEVMEFPGMAQDGEEGAVVNTVTFEPADDGAATRVSIRTHAGSREVRDMIAQSGMEGGVREQFEIIGEIVADLA</sequence>
<keyword evidence="4" id="KW-1185">Reference proteome</keyword>
<organism evidence="3 4">
    <name type="scientific">Pseudarthrobacter equi</name>
    <dbReference type="NCBI Taxonomy" id="728066"/>
    <lineage>
        <taxon>Bacteria</taxon>
        <taxon>Bacillati</taxon>
        <taxon>Actinomycetota</taxon>
        <taxon>Actinomycetes</taxon>
        <taxon>Micrococcales</taxon>
        <taxon>Micrococcaceae</taxon>
        <taxon>Pseudarthrobacter</taxon>
    </lineage>
</organism>
<evidence type="ECO:0000256" key="1">
    <source>
        <dbReference type="ARBA" id="ARBA00006817"/>
    </source>
</evidence>
<comment type="similarity">
    <text evidence="1">Belongs to the AHA1 family.</text>
</comment>
<proteinExistence type="inferred from homology"/>
<dbReference type="OrthoDB" id="3365660at2"/>